<evidence type="ECO:0000313" key="7">
    <source>
        <dbReference type="Proteomes" id="UP000198964"/>
    </source>
</evidence>
<dbReference type="SUPFAM" id="SSF88659">
    <property type="entry name" value="Sigma3 and sigma4 domains of RNA polymerase sigma factors"/>
    <property type="match status" value="1"/>
</dbReference>
<evidence type="ECO:0000259" key="5">
    <source>
        <dbReference type="Pfam" id="PF08281"/>
    </source>
</evidence>
<evidence type="ECO:0000313" key="6">
    <source>
        <dbReference type="EMBL" id="SFE98806.1"/>
    </source>
</evidence>
<keyword evidence="7" id="KW-1185">Reference proteome</keyword>
<dbReference type="AlphaFoldDB" id="A0A1I2F2C2"/>
<dbReference type="NCBIfam" id="TIGR02937">
    <property type="entry name" value="sigma70-ECF"/>
    <property type="match status" value="1"/>
</dbReference>
<dbReference type="InterPro" id="IPR013249">
    <property type="entry name" value="RNA_pol_sigma70_r4_t2"/>
</dbReference>
<dbReference type="EMBL" id="FONW01000002">
    <property type="protein sequence ID" value="SFE98806.1"/>
    <property type="molecule type" value="Genomic_DNA"/>
</dbReference>
<dbReference type="InterPro" id="IPR013324">
    <property type="entry name" value="RNA_pol_sigma_r3/r4-like"/>
</dbReference>
<dbReference type="PANTHER" id="PTHR43133:SF46">
    <property type="entry name" value="RNA POLYMERASE SIGMA-70 FACTOR ECF SUBFAMILY"/>
    <property type="match status" value="1"/>
</dbReference>
<evidence type="ECO:0000256" key="4">
    <source>
        <dbReference type="ARBA" id="ARBA00023163"/>
    </source>
</evidence>
<dbReference type="STRING" id="655355.SAMN05216283_102314"/>
<dbReference type="Proteomes" id="UP000198964">
    <property type="component" value="Unassembled WGS sequence"/>
</dbReference>
<feature type="domain" description="RNA polymerase sigma factor 70 region 4 type 2" evidence="5">
    <location>
        <begin position="129"/>
        <end position="181"/>
    </location>
</feature>
<dbReference type="CDD" id="cd06171">
    <property type="entry name" value="Sigma70_r4"/>
    <property type="match status" value="1"/>
</dbReference>
<dbReference type="InterPro" id="IPR013325">
    <property type="entry name" value="RNA_pol_sigma_r2"/>
</dbReference>
<evidence type="ECO:0000256" key="3">
    <source>
        <dbReference type="ARBA" id="ARBA00023082"/>
    </source>
</evidence>
<dbReference type="InterPro" id="IPR039425">
    <property type="entry name" value="RNA_pol_sigma-70-like"/>
</dbReference>
<reference evidence="6 7" key="1">
    <citation type="submission" date="2016-10" db="EMBL/GenBank/DDBJ databases">
        <authorList>
            <person name="de Groot N.N."/>
        </authorList>
    </citation>
    <scope>NUCLEOTIDE SEQUENCE [LARGE SCALE GENOMIC DNA]</scope>
    <source>
        <strain evidence="6 7">CGMCC 1.9156</strain>
    </source>
</reference>
<dbReference type="SUPFAM" id="SSF88946">
    <property type="entry name" value="Sigma2 domain of RNA polymerase sigma factors"/>
    <property type="match status" value="1"/>
</dbReference>
<dbReference type="InterPro" id="IPR036388">
    <property type="entry name" value="WH-like_DNA-bd_sf"/>
</dbReference>
<sequence length="212" mass="24923">MMHHLKKIEIDSSKSWLRFLEGDRDALGSLFRLYFSELLAYGRKFIPPDDLVKDHIQNLFVRLWEKRSQLRPVDNVKVYLLISLKHDLLQSLKAEKPKKELIEKMDAGWFEISVEDFMVEKEQEAELAQKVASCLAQLTARQREVIYLRFYHNFDFPNIAEIMDMNIQSVRNLLFRTLEKIRKEVGGSDIQQSGNIELILLSLFGHSSSFIY</sequence>
<protein>
    <submittedName>
        <fullName evidence="6">RNA polymerase sigma factor, sigma-70 family</fullName>
    </submittedName>
</protein>
<dbReference type="Gene3D" id="1.10.10.10">
    <property type="entry name" value="Winged helix-like DNA-binding domain superfamily/Winged helix DNA-binding domain"/>
    <property type="match status" value="1"/>
</dbReference>
<dbReference type="GO" id="GO:0003677">
    <property type="term" value="F:DNA binding"/>
    <property type="evidence" value="ECO:0007669"/>
    <property type="project" value="InterPro"/>
</dbReference>
<keyword evidence="3" id="KW-0731">Sigma factor</keyword>
<dbReference type="Pfam" id="PF08281">
    <property type="entry name" value="Sigma70_r4_2"/>
    <property type="match status" value="1"/>
</dbReference>
<dbReference type="InterPro" id="IPR014284">
    <property type="entry name" value="RNA_pol_sigma-70_dom"/>
</dbReference>
<gene>
    <name evidence="6" type="ORF">SAMN05216283_102314</name>
</gene>
<accession>A0A1I2F2C2</accession>
<proteinExistence type="inferred from homology"/>
<comment type="similarity">
    <text evidence="1">Belongs to the sigma-70 factor family. ECF subfamily.</text>
</comment>
<dbReference type="GO" id="GO:0016987">
    <property type="term" value="F:sigma factor activity"/>
    <property type="evidence" value="ECO:0007669"/>
    <property type="project" value="UniProtKB-KW"/>
</dbReference>
<evidence type="ECO:0000256" key="2">
    <source>
        <dbReference type="ARBA" id="ARBA00023015"/>
    </source>
</evidence>
<dbReference type="RefSeq" id="WP_093918980.1">
    <property type="nucleotide sequence ID" value="NZ_FONW01000002.1"/>
</dbReference>
<dbReference type="PANTHER" id="PTHR43133">
    <property type="entry name" value="RNA POLYMERASE ECF-TYPE SIGMA FACTO"/>
    <property type="match status" value="1"/>
</dbReference>
<keyword evidence="2" id="KW-0805">Transcription regulation</keyword>
<name>A0A1I2F2C2_9BACT</name>
<keyword evidence="4" id="KW-0804">Transcription</keyword>
<organism evidence="6 7">
    <name type="scientific">Sunxiuqinia elliptica</name>
    <dbReference type="NCBI Taxonomy" id="655355"/>
    <lineage>
        <taxon>Bacteria</taxon>
        <taxon>Pseudomonadati</taxon>
        <taxon>Bacteroidota</taxon>
        <taxon>Bacteroidia</taxon>
        <taxon>Marinilabiliales</taxon>
        <taxon>Prolixibacteraceae</taxon>
        <taxon>Sunxiuqinia</taxon>
    </lineage>
</organism>
<evidence type="ECO:0000256" key="1">
    <source>
        <dbReference type="ARBA" id="ARBA00010641"/>
    </source>
</evidence>
<dbReference type="GO" id="GO:0006352">
    <property type="term" value="P:DNA-templated transcription initiation"/>
    <property type="evidence" value="ECO:0007669"/>
    <property type="project" value="InterPro"/>
</dbReference>
<dbReference type="Gene3D" id="1.10.1740.10">
    <property type="match status" value="1"/>
</dbReference>